<sequence length="314" mass="35637">MGTQQHHLVTAVNYYLDRGDGEPPTPVYVGSTKVANERPMVSTRVTVTDVTGAEDTFTLDSHGFAFHKHPSGETGFHDEDVLRAEYYPECEKLLRNFTGASQVVAFDHKVRRGPAYWHKLGENNSTSRGPLRNAHVDQSYEGALIRLREVLSAEEAERVQKGRWQIVNVRFSFSHSPFVSQQMCTLARPAWREMLSNMGSAFMSTQVWRPIKTIRKDPLAVADATSVDEDDLVAASIIYARSGRRMESWTVKANPKHRWYFKYGMRPDEVVLIKCFDSDETAAARRVPHCAVEDPDATDAECRESVEVRCMLFY</sequence>
<comment type="caution">
    <text evidence="2">The sequence shown here is derived from an EMBL/GenBank/DDBJ whole genome shotgun (WGS) entry which is preliminary data.</text>
</comment>
<reference evidence="2" key="2">
    <citation type="submission" date="2023-05" db="EMBL/GenBank/DDBJ databases">
        <authorList>
            <consortium name="Lawrence Berkeley National Laboratory"/>
            <person name="Steindorff A."/>
            <person name="Hensen N."/>
            <person name="Bonometti L."/>
            <person name="Westerberg I."/>
            <person name="Brannstrom I.O."/>
            <person name="Guillou S."/>
            <person name="Cros-Aarteil S."/>
            <person name="Calhoun S."/>
            <person name="Haridas S."/>
            <person name="Kuo A."/>
            <person name="Mondo S."/>
            <person name="Pangilinan J."/>
            <person name="Riley R."/>
            <person name="Labutti K."/>
            <person name="Andreopoulos B."/>
            <person name="Lipzen A."/>
            <person name="Chen C."/>
            <person name="Yanf M."/>
            <person name="Daum C."/>
            <person name="Ng V."/>
            <person name="Clum A."/>
            <person name="Ohm R."/>
            <person name="Martin F."/>
            <person name="Silar P."/>
            <person name="Natvig D."/>
            <person name="Lalanne C."/>
            <person name="Gautier V."/>
            <person name="Ament-Velasquez S.L."/>
            <person name="Kruys A."/>
            <person name="Hutchinson M.I."/>
            <person name="Powell A.J."/>
            <person name="Barry K."/>
            <person name="Miller A.N."/>
            <person name="Grigoriev I.V."/>
            <person name="Debuchy R."/>
            <person name="Gladieux P."/>
            <person name="Thoren M.H."/>
            <person name="Johannesson H."/>
        </authorList>
    </citation>
    <scope>NUCLEOTIDE SEQUENCE</scope>
    <source>
        <strain evidence="2">PSN243</strain>
    </source>
</reference>
<dbReference type="PANTHER" id="PTHR34598">
    <property type="entry name" value="BLL6449 PROTEIN"/>
    <property type="match status" value="1"/>
</dbReference>
<dbReference type="AlphaFoldDB" id="A0AAV9H699"/>
<protein>
    <recommendedName>
        <fullName evidence="4">Methyltransferase</fullName>
    </recommendedName>
</protein>
<gene>
    <name evidence="2" type="ORF">QBC34DRAFT_135666</name>
</gene>
<dbReference type="PANTHER" id="PTHR34598:SF3">
    <property type="entry name" value="OXIDOREDUCTASE AN1597"/>
    <property type="match status" value="1"/>
</dbReference>
<organism evidence="2 3">
    <name type="scientific">Podospora aff. communis PSN243</name>
    <dbReference type="NCBI Taxonomy" id="3040156"/>
    <lineage>
        <taxon>Eukaryota</taxon>
        <taxon>Fungi</taxon>
        <taxon>Dikarya</taxon>
        <taxon>Ascomycota</taxon>
        <taxon>Pezizomycotina</taxon>
        <taxon>Sordariomycetes</taxon>
        <taxon>Sordariomycetidae</taxon>
        <taxon>Sordariales</taxon>
        <taxon>Podosporaceae</taxon>
        <taxon>Podospora</taxon>
    </lineage>
</organism>
<dbReference type="GO" id="GO:0016491">
    <property type="term" value="F:oxidoreductase activity"/>
    <property type="evidence" value="ECO:0007669"/>
    <property type="project" value="InterPro"/>
</dbReference>
<dbReference type="EMBL" id="MU865916">
    <property type="protein sequence ID" value="KAK4454551.1"/>
    <property type="molecule type" value="Genomic_DNA"/>
</dbReference>
<evidence type="ECO:0000313" key="3">
    <source>
        <dbReference type="Proteomes" id="UP001321760"/>
    </source>
</evidence>
<evidence type="ECO:0000256" key="1">
    <source>
        <dbReference type="ARBA" id="ARBA00023604"/>
    </source>
</evidence>
<keyword evidence="3" id="KW-1185">Reference proteome</keyword>
<evidence type="ECO:0000313" key="2">
    <source>
        <dbReference type="EMBL" id="KAK4454551.1"/>
    </source>
</evidence>
<name>A0AAV9H699_9PEZI</name>
<reference evidence="2" key="1">
    <citation type="journal article" date="2023" name="Mol. Phylogenet. Evol.">
        <title>Genome-scale phylogeny and comparative genomics of the fungal order Sordariales.</title>
        <authorList>
            <person name="Hensen N."/>
            <person name="Bonometti L."/>
            <person name="Westerberg I."/>
            <person name="Brannstrom I.O."/>
            <person name="Guillou S."/>
            <person name="Cros-Aarteil S."/>
            <person name="Calhoun S."/>
            <person name="Haridas S."/>
            <person name="Kuo A."/>
            <person name="Mondo S."/>
            <person name="Pangilinan J."/>
            <person name="Riley R."/>
            <person name="LaButti K."/>
            <person name="Andreopoulos B."/>
            <person name="Lipzen A."/>
            <person name="Chen C."/>
            <person name="Yan M."/>
            <person name="Daum C."/>
            <person name="Ng V."/>
            <person name="Clum A."/>
            <person name="Steindorff A."/>
            <person name="Ohm R.A."/>
            <person name="Martin F."/>
            <person name="Silar P."/>
            <person name="Natvig D.O."/>
            <person name="Lalanne C."/>
            <person name="Gautier V."/>
            <person name="Ament-Velasquez S.L."/>
            <person name="Kruys A."/>
            <person name="Hutchinson M.I."/>
            <person name="Powell A.J."/>
            <person name="Barry K."/>
            <person name="Miller A.N."/>
            <person name="Grigoriev I.V."/>
            <person name="Debuchy R."/>
            <person name="Gladieux P."/>
            <person name="Hiltunen Thoren M."/>
            <person name="Johannesson H."/>
        </authorList>
    </citation>
    <scope>NUCLEOTIDE SEQUENCE</scope>
    <source>
        <strain evidence="2">PSN243</strain>
    </source>
</reference>
<comment type="similarity">
    <text evidence="1">Belongs to the asaB hydroxylase/desaturase family.</text>
</comment>
<dbReference type="InterPro" id="IPR044053">
    <property type="entry name" value="AsaB-like"/>
</dbReference>
<dbReference type="Proteomes" id="UP001321760">
    <property type="component" value="Unassembled WGS sequence"/>
</dbReference>
<evidence type="ECO:0008006" key="4">
    <source>
        <dbReference type="Google" id="ProtNLM"/>
    </source>
</evidence>
<accession>A0AAV9H699</accession>
<dbReference type="NCBIfam" id="NF041278">
    <property type="entry name" value="CmcJ_NvfI_EfuI"/>
    <property type="match status" value="2"/>
</dbReference>
<proteinExistence type="inferred from homology"/>